<evidence type="ECO:0000256" key="3">
    <source>
        <dbReference type="SAM" id="MobiDB-lite"/>
    </source>
</evidence>
<keyword evidence="1" id="KW-0479">Metal-binding</keyword>
<dbReference type="Proteomes" id="UP000009881">
    <property type="component" value="Unassembled WGS sequence"/>
</dbReference>
<proteinExistence type="predicted"/>
<dbReference type="Gene3D" id="3.40.50.1400">
    <property type="match status" value="2"/>
</dbReference>
<dbReference type="AlphaFoldDB" id="K9GQ83"/>
<dbReference type="OrthoDB" id="9797895at2"/>
<dbReference type="GO" id="GO:0016829">
    <property type="term" value="F:lyase activity"/>
    <property type="evidence" value="ECO:0007669"/>
    <property type="project" value="UniProtKB-KW"/>
</dbReference>
<dbReference type="PATRIC" id="fig|1238182.3.peg.4072"/>
<sequence length="325" mass="36271">MICGHGSRDTAAVEEFNKLAVHLRERLPQYPVESGFLEFAHPILRDGMEKLRDQGVNHILAVPGMLFAAGHVKNDLPWEVNAFGAEYPDIKIEFGRELGIDTKLLKAAKARIEEAEAACDTQVDRKDTLLMVVGRGTNDSDSNSNISKVARMLWEGMGFGWAEVCFSGVAHPRVDAGLEMASRLGFKRIIVFPYFLFTGILVRRIYDQTDGVAANHPGVEFVKAGYLNDHPQVIETFVERVTDILGGNVAMNCQLCKYREQVIGYEGEVGAVQAGHHHHVRGIGTDGDHHHHHHHHGHHHHHHGHGHHHGHDHDHGHSHDHEKAE</sequence>
<dbReference type="PANTHER" id="PTHR33542:SF3">
    <property type="entry name" value="SIROHYDROCHLORIN FERROCHELATASE, CHLOROPLASTIC"/>
    <property type="match status" value="1"/>
</dbReference>
<feature type="region of interest" description="Disordered" evidence="3">
    <location>
        <begin position="279"/>
        <end position="325"/>
    </location>
</feature>
<feature type="compositionally biased region" description="Basic and acidic residues" evidence="3">
    <location>
        <begin position="311"/>
        <end position="325"/>
    </location>
</feature>
<feature type="compositionally biased region" description="Basic residues" evidence="3">
    <location>
        <begin position="290"/>
        <end position="310"/>
    </location>
</feature>
<dbReference type="EMBL" id="ANHY01000022">
    <property type="protein sequence ID" value="EKV26894.1"/>
    <property type="molecule type" value="Genomic_DNA"/>
</dbReference>
<dbReference type="InterPro" id="IPR050963">
    <property type="entry name" value="Sirohydro_Cobaltochel/CbiX"/>
</dbReference>
<accession>K9GQ83</accession>
<organism evidence="4 5">
    <name type="scientific">Caenispirillum salinarum AK4</name>
    <dbReference type="NCBI Taxonomy" id="1238182"/>
    <lineage>
        <taxon>Bacteria</taxon>
        <taxon>Pseudomonadati</taxon>
        <taxon>Pseudomonadota</taxon>
        <taxon>Alphaproteobacteria</taxon>
        <taxon>Rhodospirillales</taxon>
        <taxon>Novispirillaceae</taxon>
        <taxon>Caenispirillum</taxon>
    </lineage>
</organism>
<evidence type="ECO:0000313" key="4">
    <source>
        <dbReference type="EMBL" id="EKV26894.1"/>
    </source>
</evidence>
<dbReference type="CDD" id="cd03414">
    <property type="entry name" value="CbiX_SirB_C"/>
    <property type="match status" value="1"/>
</dbReference>
<dbReference type="GO" id="GO:0046872">
    <property type="term" value="F:metal ion binding"/>
    <property type="evidence" value="ECO:0007669"/>
    <property type="project" value="UniProtKB-KW"/>
</dbReference>
<dbReference type="STRING" id="1238182.C882_2118"/>
<comment type="caution">
    <text evidence="4">The sequence shown here is derived from an EMBL/GenBank/DDBJ whole genome shotgun (WGS) entry which is preliminary data.</text>
</comment>
<keyword evidence="2" id="KW-0456">Lyase</keyword>
<reference evidence="4 5" key="1">
    <citation type="journal article" date="2013" name="Genome Announc.">
        <title>Draft Genome Sequence of an Alphaproteobacterium, Caenispirillum salinarum AK4(T), Isolated from a Solar Saltern.</title>
        <authorList>
            <person name="Khatri I."/>
            <person name="Singh A."/>
            <person name="Korpole S."/>
            <person name="Pinnaka A.K."/>
            <person name="Subramanian S."/>
        </authorList>
    </citation>
    <scope>NUCLEOTIDE SEQUENCE [LARGE SCALE GENOMIC DNA]</scope>
    <source>
        <strain evidence="4 5">AK4</strain>
    </source>
</reference>
<dbReference type="eggNOG" id="COG2138">
    <property type="taxonomic scope" value="Bacteria"/>
</dbReference>
<evidence type="ECO:0000256" key="2">
    <source>
        <dbReference type="ARBA" id="ARBA00023239"/>
    </source>
</evidence>
<dbReference type="CDD" id="cd03416">
    <property type="entry name" value="CbiX_SirB_N"/>
    <property type="match status" value="1"/>
</dbReference>
<gene>
    <name evidence="4" type="ORF">C882_2118</name>
</gene>
<dbReference type="InterPro" id="IPR002762">
    <property type="entry name" value="CbiX-like"/>
</dbReference>
<evidence type="ECO:0000256" key="1">
    <source>
        <dbReference type="ARBA" id="ARBA00022723"/>
    </source>
</evidence>
<protein>
    <submittedName>
        <fullName evidence="4">Sirohydrochlorin cobaltochelatase</fullName>
    </submittedName>
</protein>
<evidence type="ECO:0000313" key="5">
    <source>
        <dbReference type="Proteomes" id="UP000009881"/>
    </source>
</evidence>
<keyword evidence="5" id="KW-1185">Reference proteome</keyword>
<dbReference type="Pfam" id="PF01903">
    <property type="entry name" value="CbiX"/>
    <property type="match status" value="2"/>
</dbReference>
<name>K9GQ83_9PROT</name>
<dbReference type="SUPFAM" id="SSF53800">
    <property type="entry name" value="Chelatase"/>
    <property type="match status" value="1"/>
</dbReference>
<dbReference type="PANTHER" id="PTHR33542">
    <property type="entry name" value="SIROHYDROCHLORIN FERROCHELATASE, CHLOROPLASTIC"/>
    <property type="match status" value="1"/>
</dbReference>